<reference evidence="1" key="1">
    <citation type="submission" date="2020-05" db="EMBL/GenBank/DDBJ databases">
        <title>Mycena genomes resolve the evolution of fungal bioluminescence.</title>
        <authorList>
            <person name="Tsai I.J."/>
        </authorList>
    </citation>
    <scope>NUCLEOTIDE SEQUENCE</scope>
    <source>
        <strain evidence="1">160909Yilan</strain>
    </source>
</reference>
<dbReference type="AlphaFoldDB" id="A0A8H6X673"/>
<evidence type="ECO:0000313" key="2">
    <source>
        <dbReference type="Proteomes" id="UP000623467"/>
    </source>
</evidence>
<proteinExistence type="predicted"/>
<evidence type="ECO:0000313" key="1">
    <source>
        <dbReference type="EMBL" id="KAF7334851.1"/>
    </source>
</evidence>
<dbReference type="Proteomes" id="UP000623467">
    <property type="component" value="Unassembled WGS sequence"/>
</dbReference>
<organism evidence="1 2">
    <name type="scientific">Mycena sanguinolenta</name>
    <dbReference type="NCBI Taxonomy" id="230812"/>
    <lineage>
        <taxon>Eukaryota</taxon>
        <taxon>Fungi</taxon>
        <taxon>Dikarya</taxon>
        <taxon>Basidiomycota</taxon>
        <taxon>Agaricomycotina</taxon>
        <taxon>Agaricomycetes</taxon>
        <taxon>Agaricomycetidae</taxon>
        <taxon>Agaricales</taxon>
        <taxon>Marasmiineae</taxon>
        <taxon>Mycenaceae</taxon>
        <taxon>Mycena</taxon>
    </lineage>
</organism>
<name>A0A8H6X673_9AGAR</name>
<gene>
    <name evidence="1" type="ORF">MSAN_02361400</name>
</gene>
<comment type="caution">
    <text evidence="1">The sequence shown here is derived from an EMBL/GenBank/DDBJ whole genome shotgun (WGS) entry which is preliminary data.</text>
</comment>
<protein>
    <submittedName>
        <fullName evidence="1">Uncharacterized protein</fullName>
    </submittedName>
</protein>
<keyword evidence="2" id="KW-1185">Reference proteome</keyword>
<sequence>MNIKNDVLRRKENAIQASVAYAKEKNVDRGHLDSYRNALFVGFIIPHTECHRWADAMFPDGPHSRDTCAYDPIIPLYLNDKFGKVTDDPNVLPFHVVANSTGPLNVMYVVEVFWGHWNNPLAMYDIDEVFEEKLLITVDEQAVRRACQFLREELGTSYLVSIKLTLDVDDTHVDIHNVGAPKTYYSVVL</sequence>
<dbReference type="EMBL" id="JACAZH010000044">
    <property type="protein sequence ID" value="KAF7334851.1"/>
    <property type="molecule type" value="Genomic_DNA"/>
</dbReference>
<accession>A0A8H6X673</accession>
<dbReference type="OrthoDB" id="3027322at2759"/>